<dbReference type="AlphaFoldDB" id="A0A6L6PJB4"/>
<dbReference type="GO" id="GO:0016787">
    <property type="term" value="F:hydrolase activity"/>
    <property type="evidence" value="ECO:0007669"/>
    <property type="project" value="UniProtKB-KW"/>
</dbReference>
<organism evidence="3 4">
    <name type="scientific">Duganella radicis</name>
    <dbReference type="NCBI Taxonomy" id="551988"/>
    <lineage>
        <taxon>Bacteria</taxon>
        <taxon>Pseudomonadati</taxon>
        <taxon>Pseudomonadota</taxon>
        <taxon>Betaproteobacteria</taxon>
        <taxon>Burkholderiales</taxon>
        <taxon>Oxalobacteraceae</taxon>
        <taxon>Telluria group</taxon>
        <taxon>Duganella</taxon>
    </lineage>
</organism>
<keyword evidence="4" id="KW-1185">Reference proteome</keyword>
<dbReference type="Gene3D" id="3.20.20.80">
    <property type="entry name" value="Glycosidases"/>
    <property type="match status" value="1"/>
</dbReference>
<feature type="domain" description="DUF4214" evidence="2">
    <location>
        <begin position="568"/>
        <end position="630"/>
    </location>
</feature>
<dbReference type="Gene3D" id="2.60.40.10">
    <property type="entry name" value="Immunoglobulins"/>
    <property type="match status" value="1"/>
</dbReference>
<accession>A0A6L6PJB4</accession>
<feature type="signal peptide" evidence="1">
    <location>
        <begin position="1"/>
        <end position="27"/>
    </location>
</feature>
<keyword evidence="1" id="KW-0732">Signal</keyword>
<evidence type="ECO:0000313" key="4">
    <source>
        <dbReference type="Proteomes" id="UP000475582"/>
    </source>
</evidence>
<evidence type="ECO:0000256" key="1">
    <source>
        <dbReference type="SAM" id="SignalP"/>
    </source>
</evidence>
<dbReference type="InterPro" id="IPR025282">
    <property type="entry name" value="DUF4214"/>
</dbReference>
<dbReference type="Pfam" id="PF13946">
    <property type="entry name" value="DUF4214"/>
    <property type="match status" value="1"/>
</dbReference>
<dbReference type="Proteomes" id="UP000475582">
    <property type="component" value="Unassembled WGS sequence"/>
</dbReference>
<dbReference type="SUPFAM" id="SSF51445">
    <property type="entry name" value="(Trans)glycosidases"/>
    <property type="match status" value="1"/>
</dbReference>
<dbReference type="OrthoDB" id="8755534at2"/>
<keyword evidence="3" id="KW-0378">Hydrolase</keyword>
<name>A0A6L6PJB4_9BURK</name>
<dbReference type="InterPro" id="IPR013783">
    <property type="entry name" value="Ig-like_fold"/>
</dbReference>
<evidence type="ECO:0000313" key="3">
    <source>
        <dbReference type="EMBL" id="MTV39063.1"/>
    </source>
</evidence>
<evidence type="ECO:0000259" key="2">
    <source>
        <dbReference type="Pfam" id="PF13946"/>
    </source>
</evidence>
<sequence length="700" mass="76799">MSKSMLLKALRAGAAVVALLLPGAAMAAAGATFISQSVPHTMQLGKTYSVSVTYKNTGTTKWSSGQYRLGAQHPNDTRRWSSERIDLPPGVEVAPNALYTFTFDVAVSDARYCRATANDQVSDCHFQWGLVQERVAWLDRGVPTLVEVFDAPVVRSPAPPVAPPVAVDPGAFTAANFRGANVLMQTYGDNRLCDHTAWLPEGGDADLIIDNAVAMGLNVLRMAVILPPRTPGAPSDWLADNPRYRYVCADPDKKEWGAETNRAVLVQGVIGKVQSFMDKAGDAGLKVILVLDGYTKHDANCYWKKSFLDVRDSAEALIKTFKTHRALLAWDVMNEPMWNAVAFGCVRSTDDYASVVRAVGSMYNLVRSHDALHPTTVGEAQIPLLKYWKDISSFASPHLYVAANSRDSASLDQINFIEAAALRQMTREYGNTMPLVVGEFGSQDPDPQFNEAYYERFLDGLTVADRGYMLWSLSPSPNQQAYSVITPQGELKPAGQLLQRRRWYPVVQQLYVAYLGYPADRGGLDNFATRLAELAADMRARGRTLEPTLPAIDQAYLTEPELRQMVDSLFASASFRQRYTPDHADAYVRQIYLQLFNRQPDADGLKFWVDNMNYFGLEKSRAVLSILASQAETDAATSSKKAAVAAIFSASLNTQQRRDCYAGANAVAAGRALLDPVTAQTDVAVYQPKIAAAITTLCAL</sequence>
<dbReference type="RefSeq" id="WP_155464686.1">
    <property type="nucleotide sequence ID" value="NZ_WNKY01000016.1"/>
</dbReference>
<gene>
    <name evidence="3" type="ORF">GM676_15920</name>
</gene>
<comment type="caution">
    <text evidence="3">The sequence shown here is derived from an EMBL/GenBank/DDBJ whole genome shotgun (WGS) entry which is preliminary data.</text>
</comment>
<protein>
    <submittedName>
        <fullName evidence="3">Cellulase family glycosylhydrolase</fullName>
    </submittedName>
</protein>
<proteinExistence type="predicted"/>
<dbReference type="InterPro" id="IPR017853">
    <property type="entry name" value="GH"/>
</dbReference>
<feature type="chain" id="PRO_5026680880" evidence="1">
    <location>
        <begin position="28"/>
        <end position="700"/>
    </location>
</feature>
<reference evidence="3 4" key="1">
    <citation type="submission" date="2019-11" db="EMBL/GenBank/DDBJ databases">
        <title>Type strains purchased from KCTC, JCM and DSMZ.</title>
        <authorList>
            <person name="Lu H."/>
        </authorList>
    </citation>
    <scope>NUCLEOTIDE SEQUENCE [LARGE SCALE GENOMIC DNA]</scope>
    <source>
        <strain evidence="3 4">KCTC 22382</strain>
    </source>
</reference>
<dbReference type="EMBL" id="WNKY01000016">
    <property type="protein sequence ID" value="MTV39063.1"/>
    <property type="molecule type" value="Genomic_DNA"/>
</dbReference>